<reference evidence="2 3" key="1">
    <citation type="journal article" date="2024" name="Int. J. Syst. Evol. Microbiol.">
        <title>Paenibacillus hexagrammi sp. nov., a novel bacterium isolated from the gut content of Hexagrammos agrammus.</title>
        <authorList>
            <person name="Jung H.K."/>
            <person name="Kim D.G."/>
            <person name="Zin H."/>
            <person name="Park J."/>
            <person name="Jung H."/>
            <person name="Kim Y.O."/>
            <person name="Kong H.J."/>
            <person name="Kim J.W."/>
            <person name="Kim Y.S."/>
        </authorList>
    </citation>
    <scope>NUCLEOTIDE SEQUENCE [LARGE SCALE GENOMIC DNA]</scope>
    <source>
        <strain evidence="2 3">YPD9-1</strain>
    </source>
</reference>
<sequence>MTTIDTFSVHHTLQDKVLDAVRSLSFLSKMTIFGFLLSTLPVIFIGAFSFMTSSKEIQKNVNEGKMQLIMQINSNVEQKLTTVNHTLNQVINSTVLKKRSIYR</sequence>
<name>A0ABY3SJD3_9BACL</name>
<dbReference type="Proteomes" id="UP001649230">
    <property type="component" value="Chromosome"/>
</dbReference>
<evidence type="ECO:0000313" key="2">
    <source>
        <dbReference type="EMBL" id="UJF33918.1"/>
    </source>
</evidence>
<keyword evidence="1" id="KW-1133">Transmembrane helix</keyword>
<proteinExistence type="predicted"/>
<gene>
    <name evidence="2" type="ORF">L0M14_01280</name>
</gene>
<dbReference type="RefSeq" id="WP_235120309.1">
    <property type="nucleotide sequence ID" value="NZ_CP090978.1"/>
</dbReference>
<dbReference type="EMBL" id="CP090978">
    <property type="protein sequence ID" value="UJF33918.1"/>
    <property type="molecule type" value="Genomic_DNA"/>
</dbReference>
<keyword evidence="1" id="KW-0472">Membrane</keyword>
<accession>A0ABY3SJD3</accession>
<evidence type="ECO:0008006" key="4">
    <source>
        <dbReference type="Google" id="ProtNLM"/>
    </source>
</evidence>
<feature type="transmembrane region" description="Helical" evidence="1">
    <location>
        <begin position="32"/>
        <end position="51"/>
    </location>
</feature>
<organism evidence="2 3">
    <name type="scientific">Paenibacillus hexagrammi</name>
    <dbReference type="NCBI Taxonomy" id="2908839"/>
    <lineage>
        <taxon>Bacteria</taxon>
        <taxon>Bacillati</taxon>
        <taxon>Bacillota</taxon>
        <taxon>Bacilli</taxon>
        <taxon>Bacillales</taxon>
        <taxon>Paenibacillaceae</taxon>
        <taxon>Paenibacillus</taxon>
    </lineage>
</organism>
<protein>
    <recommendedName>
        <fullName evidence="4">Methyl-accepting chemotaxis protein</fullName>
    </recommendedName>
</protein>
<keyword evidence="3" id="KW-1185">Reference proteome</keyword>
<evidence type="ECO:0000256" key="1">
    <source>
        <dbReference type="SAM" id="Phobius"/>
    </source>
</evidence>
<evidence type="ECO:0000313" key="3">
    <source>
        <dbReference type="Proteomes" id="UP001649230"/>
    </source>
</evidence>
<keyword evidence="1" id="KW-0812">Transmembrane</keyword>